<comment type="caution">
    <text evidence="1">The sequence shown here is derived from an EMBL/GenBank/DDBJ whole genome shotgun (WGS) entry which is preliminary data.</text>
</comment>
<name>A0A9X3UEH6_9HYPH</name>
<sequence>MFNLDSVSKSELAMTELIADVEGWCTPHKACLLNQIAIQPDIHKSIEIGIYAGKSFFPVCAAYKEKGYGKHYGIEAWSNEVAIETVTTAVNDEWWSKVDIVLMKEKFLKKLLEENLFNYAAIVESDSNSAYGLFASARYEKTIDLLHIDGAHSVQQSLNDVVKWSSLVKPGGYIFLDDIDWPSVKLARTFLQQIGEEVYSISDPARSDHFSVFKLDI</sequence>
<evidence type="ECO:0000313" key="1">
    <source>
        <dbReference type="EMBL" id="MDA5397647.1"/>
    </source>
</evidence>
<dbReference type="AlphaFoldDB" id="A0A9X3UEH6"/>
<dbReference type="RefSeq" id="WP_267989104.1">
    <property type="nucleotide sequence ID" value="NZ_JAPJZI010000001.1"/>
</dbReference>
<keyword evidence="1" id="KW-0489">Methyltransferase</keyword>
<dbReference type="GO" id="GO:0032259">
    <property type="term" value="P:methylation"/>
    <property type="evidence" value="ECO:0007669"/>
    <property type="project" value="UniProtKB-KW"/>
</dbReference>
<reference evidence="1" key="1">
    <citation type="submission" date="2022-11" db="EMBL/GenBank/DDBJ databases">
        <title>Draft genome sequence of Hoeflea poritis E7-10 and Hoeflea prorocentri PM5-8, separated from scleractinian coral Porites lutea and marine dinoflagellate.</title>
        <authorList>
            <person name="Zhang G."/>
            <person name="Wei Q."/>
            <person name="Cai L."/>
        </authorList>
    </citation>
    <scope>NUCLEOTIDE SEQUENCE</scope>
    <source>
        <strain evidence="1">PM5-8</strain>
    </source>
</reference>
<keyword evidence="1" id="KW-0808">Transferase</keyword>
<dbReference type="SUPFAM" id="SSF53335">
    <property type="entry name" value="S-adenosyl-L-methionine-dependent methyltransferases"/>
    <property type="match status" value="1"/>
</dbReference>
<dbReference type="InterPro" id="IPR029063">
    <property type="entry name" value="SAM-dependent_MTases_sf"/>
</dbReference>
<organism evidence="1 2">
    <name type="scientific">Hoeflea prorocentri</name>
    <dbReference type="NCBI Taxonomy" id="1922333"/>
    <lineage>
        <taxon>Bacteria</taxon>
        <taxon>Pseudomonadati</taxon>
        <taxon>Pseudomonadota</taxon>
        <taxon>Alphaproteobacteria</taxon>
        <taxon>Hyphomicrobiales</taxon>
        <taxon>Rhizobiaceae</taxon>
        <taxon>Hoeflea</taxon>
    </lineage>
</organism>
<dbReference type="Proteomes" id="UP001151234">
    <property type="component" value="Unassembled WGS sequence"/>
</dbReference>
<dbReference type="EMBL" id="JAPJZI010000001">
    <property type="protein sequence ID" value="MDA5397647.1"/>
    <property type="molecule type" value="Genomic_DNA"/>
</dbReference>
<proteinExistence type="predicted"/>
<accession>A0A9X3UEH6</accession>
<gene>
    <name evidence="1" type="ORF">OQ273_03575</name>
</gene>
<keyword evidence="2" id="KW-1185">Reference proteome</keyword>
<dbReference type="Pfam" id="PF13578">
    <property type="entry name" value="Methyltransf_24"/>
    <property type="match status" value="1"/>
</dbReference>
<dbReference type="GO" id="GO:0008168">
    <property type="term" value="F:methyltransferase activity"/>
    <property type="evidence" value="ECO:0007669"/>
    <property type="project" value="UniProtKB-KW"/>
</dbReference>
<evidence type="ECO:0000313" key="2">
    <source>
        <dbReference type="Proteomes" id="UP001151234"/>
    </source>
</evidence>
<dbReference type="Gene3D" id="3.40.50.150">
    <property type="entry name" value="Vaccinia Virus protein VP39"/>
    <property type="match status" value="1"/>
</dbReference>
<protein>
    <submittedName>
        <fullName evidence="1">Class I SAM-dependent methyltransferase</fullName>
    </submittedName>
</protein>